<evidence type="ECO:0000313" key="3">
    <source>
        <dbReference type="Proteomes" id="UP000025227"/>
    </source>
</evidence>
<dbReference type="AlphaFoldDB" id="A0A7I4YWB4"/>
<dbReference type="SUPFAM" id="SSF63712">
    <property type="entry name" value="Nicotinic receptor ligand binding domain-like"/>
    <property type="match status" value="1"/>
</dbReference>
<dbReference type="Gene3D" id="2.70.170.10">
    <property type="entry name" value="Neurotransmitter-gated ion-channel ligand-binding domain"/>
    <property type="match status" value="1"/>
</dbReference>
<keyword evidence="3" id="KW-1185">Reference proteome</keyword>
<accession>A0A7I4YWB4</accession>
<dbReference type="GO" id="GO:0005230">
    <property type="term" value="F:extracellular ligand-gated monoatomic ion channel activity"/>
    <property type="evidence" value="ECO:0007669"/>
    <property type="project" value="InterPro"/>
</dbReference>
<feature type="transmembrane region" description="Helical" evidence="1">
    <location>
        <begin position="361"/>
        <end position="382"/>
    </location>
</feature>
<dbReference type="WBParaSite" id="HCON_00152890-00001">
    <property type="protein sequence ID" value="HCON_00152890-00001"/>
    <property type="gene ID" value="HCON_00152890"/>
</dbReference>
<dbReference type="OrthoDB" id="5868084at2759"/>
<evidence type="ECO:0000313" key="4">
    <source>
        <dbReference type="WBParaSite" id="HCON_00152890-00001"/>
    </source>
</evidence>
<keyword evidence="1" id="KW-0812">Transmembrane</keyword>
<feature type="chain" id="PRO_5035482425" evidence="2">
    <location>
        <begin position="21"/>
        <end position="386"/>
    </location>
</feature>
<name>A0A7I4YWB4_HAECO</name>
<evidence type="ECO:0000256" key="2">
    <source>
        <dbReference type="SAM" id="SignalP"/>
    </source>
</evidence>
<dbReference type="InterPro" id="IPR036734">
    <property type="entry name" value="Neur_chan_lig-bd_sf"/>
</dbReference>
<reference evidence="4" key="1">
    <citation type="submission" date="2020-12" db="UniProtKB">
        <authorList>
            <consortium name="WormBaseParasite"/>
        </authorList>
    </citation>
    <scope>IDENTIFICATION</scope>
    <source>
        <strain evidence="4">MHco3</strain>
    </source>
</reference>
<dbReference type="GO" id="GO:0016020">
    <property type="term" value="C:membrane"/>
    <property type="evidence" value="ECO:0007669"/>
    <property type="project" value="InterPro"/>
</dbReference>
<protein>
    <submittedName>
        <fullName evidence="4">Neur_chan_LBD domain-containing protein</fullName>
    </submittedName>
</protein>
<keyword evidence="1" id="KW-1133">Transmembrane helix</keyword>
<proteinExistence type="predicted"/>
<organism evidence="3 4">
    <name type="scientific">Haemonchus contortus</name>
    <name type="common">Barber pole worm</name>
    <dbReference type="NCBI Taxonomy" id="6289"/>
    <lineage>
        <taxon>Eukaryota</taxon>
        <taxon>Metazoa</taxon>
        <taxon>Ecdysozoa</taxon>
        <taxon>Nematoda</taxon>
        <taxon>Chromadorea</taxon>
        <taxon>Rhabditida</taxon>
        <taxon>Rhabditina</taxon>
        <taxon>Rhabditomorpha</taxon>
        <taxon>Strongyloidea</taxon>
        <taxon>Trichostrongylidae</taxon>
        <taxon>Haemonchus</taxon>
    </lineage>
</organism>
<feature type="transmembrane region" description="Helical" evidence="1">
    <location>
        <begin position="252"/>
        <end position="276"/>
    </location>
</feature>
<dbReference type="Proteomes" id="UP000025227">
    <property type="component" value="Unplaced"/>
</dbReference>
<sequence length="386" mass="44513">MLLFHFQLFIITFIATGSHAGTETSPSPLEITIIIEDLRLLELDERPSTIKVVLSLCLYWIEKQLPSKHHIPEVSFEKAIEQRRYFEKFNKLPNNRRRQCYSTVLTVLCPHFVLNDYPKDSHNCDLLLMAKDNASDVILLPHLHTGENHTLGNTEWTMIHMKTIVQWVTIEYEDFEMAVVSFVISRNSFHLELIQTVAFLLNLLLIFLVFPANSFMSMNDPLLAPFCQIALWIVFASISPETNDHPLIVRRISYFVVLSVTASLVGYFAPLMTLGLRCVPYHAHPRPIDFPTPNELLSLDSERTRYSSVMNSARHDSSPSQRNVNTDLCMAQLRYTLSAINEFLSIKASAKWHRRQWLEGFARVQMLLLIFFQIVNLILFLVCSSN</sequence>
<feature type="transmembrane region" description="Helical" evidence="1">
    <location>
        <begin position="222"/>
        <end position="240"/>
    </location>
</feature>
<keyword evidence="2" id="KW-0732">Signal</keyword>
<feature type="signal peptide" evidence="2">
    <location>
        <begin position="1"/>
        <end position="20"/>
    </location>
</feature>
<evidence type="ECO:0000256" key="1">
    <source>
        <dbReference type="SAM" id="Phobius"/>
    </source>
</evidence>
<keyword evidence="1" id="KW-0472">Membrane</keyword>
<feature type="transmembrane region" description="Helical" evidence="1">
    <location>
        <begin position="193"/>
        <end position="210"/>
    </location>
</feature>